<dbReference type="SUPFAM" id="SSF55874">
    <property type="entry name" value="ATPase domain of HSP90 chaperone/DNA topoisomerase II/histidine kinase"/>
    <property type="match status" value="1"/>
</dbReference>
<keyword evidence="10" id="KW-0472">Membrane</keyword>
<keyword evidence="4 8" id="KW-0597">Phosphoprotein</keyword>
<evidence type="ECO:0000256" key="5">
    <source>
        <dbReference type="ARBA" id="ARBA00022679"/>
    </source>
</evidence>
<dbReference type="InterPro" id="IPR036097">
    <property type="entry name" value="HisK_dim/P_sf"/>
</dbReference>
<dbReference type="CDD" id="cd17546">
    <property type="entry name" value="REC_hyHK_CKI1_RcsC-like"/>
    <property type="match status" value="1"/>
</dbReference>
<keyword evidence="6" id="KW-0418">Kinase</keyword>
<keyword evidence="10" id="KW-1133">Transmembrane helix</keyword>
<reference evidence="13 14" key="1">
    <citation type="submission" date="2019-08" db="EMBL/GenBank/DDBJ databases">
        <title>Selenomonas sp. mPRGC5 and Selenomonas sp. mPRGC8 isolated from ruminal fluid of dairy goat (Capra hircus).</title>
        <authorList>
            <person name="Poothong S."/>
            <person name="Nuengjamnong C."/>
            <person name="Tanasupawat S."/>
        </authorList>
    </citation>
    <scope>NUCLEOTIDE SEQUENCE [LARGE SCALE GENOMIC DNA]</scope>
    <source>
        <strain evidence="14">mPRGC5</strain>
    </source>
</reference>
<dbReference type="OrthoDB" id="9805486at2"/>
<evidence type="ECO:0000256" key="9">
    <source>
        <dbReference type="SAM" id="Coils"/>
    </source>
</evidence>
<dbReference type="Gene3D" id="3.40.190.10">
    <property type="entry name" value="Periplasmic binding protein-like II"/>
    <property type="match status" value="2"/>
</dbReference>
<evidence type="ECO:0000256" key="2">
    <source>
        <dbReference type="ARBA" id="ARBA00004370"/>
    </source>
</evidence>
<dbReference type="Gene3D" id="3.30.565.10">
    <property type="entry name" value="Histidine kinase-like ATPase, C-terminal domain"/>
    <property type="match status" value="1"/>
</dbReference>
<dbReference type="AlphaFoldDB" id="A0A5D6WAZ9"/>
<dbReference type="SUPFAM" id="SSF47384">
    <property type="entry name" value="Homodimeric domain of signal transducing histidine kinase"/>
    <property type="match status" value="1"/>
</dbReference>
<gene>
    <name evidence="13" type="ORF">FZ040_00875</name>
</gene>
<proteinExistence type="predicted"/>
<dbReference type="FunFam" id="3.30.565.10:FF:000006">
    <property type="entry name" value="Sensor histidine kinase WalK"/>
    <property type="match status" value="1"/>
</dbReference>
<evidence type="ECO:0000256" key="4">
    <source>
        <dbReference type="ARBA" id="ARBA00022553"/>
    </source>
</evidence>
<feature type="transmembrane region" description="Helical" evidence="10">
    <location>
        <begin position="252"/>
        <end position="271"/>
    </location>
</feature>
<evidence type="ECO:0000256" key="1">
    <source>
        <dbReference type="ARBA" id="ARBA00000085"/>
    </source>
</evidence>
<dbReference type="Pfam" id="PF02518">
    <property type="entry name" value="HATPase_c"/>
    <property type="match status" value="1"/>
</dbReference>
<dbReference type="SUPFAM" id="SSF53850">
    <property type="entry name" value="Periplasmic binding protein-like II"/>
    <property type="match status" value="1"/>
</dbReference>
<dbReference type="PRINTS" id="PR00344">
    <property type="entry name" value="BCTRLSENSOR"/>
</dbReference>
<dbReference type="InterPro" id="IPR003661">
    <property type="entry name" value="HisK_dim/P_dom"/>
</dbReference>
<dbReference type="Gene3D" id="3.40.50.2300">
    <property type="match status" value="1"/>
</dbReference>
<dbReference type="PROSITE" id="PS50110">
    <property type="entry name" value="RESPONSE_REGULATORY"/>
    <property type="match status" value="1"/>
</dbReference>
<evidence type="ECO:0000313" key="13">
    <source>
        <dbReference type="EMBL" id="TYZ24632.1"/>
    </source>
</evidence>
<evidence type="ECO:0000256" key="8">
    <source>
        <dbReference type="PROSITE-ProRule" id="PRU00169"/>
    </source>
</evidence>
<evidence type="ECO:0000259" key="12">
    <source>
        <dbReference type="PROSITE" id="PS50110"/>
    </source>
</evidence>
<dbReference type="InterPro" id="IPR036890">
    <property type="entry name" value="HATPase_C_sf"/>
</dbReference>
<dbReference type="Pfam" id="PF00512">
    <property type="entry name" value="HisKA"/>
    <property type="match status" value="1"/>
</dbReference>
<keyword evidence="9" id="KW-0175">Coiled coil</keyword>
<dbReference type="PANTHER" id="PTHR45339">
    <property type="entry name" value="HYBRID SIGNAL TRANSDUCTION HISTIDINE KINASE J"/>
    <property type="match status" value="1"/>
</dbReference>
<keyword evidence="5" id="KW-0808">Transferase</keyword>
<evidence type="ECO:0000256" key="6">
    <source>
        <dbReference type="ARBA" id="ARBA00022777"/>
    </source>
</evidence>
<evidence type="ECO:0000259" key="11">
    <source>
        <dbReference type="PROSITE" id="PS50109"/>
    </source>
</evidence>
<comment type="caution">
    <text evidence="13">The sequence shown here is derived from an EMBL/GenBank/DDBJ whole genome shotgun (WGS) entry which is preliminary data.</text>
</comment>
<accession>A0A5D6WAZ9</accession>
<dbReference type="Pfam" id="PF00072">
    <property type="entry name" value="Response_reg"/>
    <property type="match status" value="1"/>
</dbReference>
<dbReference type="InterPro" id="IPR003594">
    <property type="entry name" value="HATPase_dom"/>
</dbReference>
<evidence type="ECO:0000256" key="10">
    <source>
        <dbReference type="SAM" id="Phobius"/>
    </source>
</evidence>
<dbReference type="GO" id="GO:0000155">
    <property type="term" value="F:phosphorelay sensor kinase activity"/>
    <property type="evidence" value="ECO:0007669"/>
    <property type="project" value="InterPro"/>
</dbReference>
<dbReference type="InterPro" id="IPR004358">
    <property type="entry name" value="Sig_transdc_His_kin-like_C"/>
</dbReference>
<dbReference type="PROSITE" id="PS50109">
    <property type="entry name" value="HIS_KIN"/>
    <property type="match status" value="1"/>
</dbReference>
<dbReference type="SMART" id="SM00448">
    <property type="entry name" value="REC"/>
    <property type="match status" value="1"/>
</dbReference>
<name>A0A5D6WAZ9_9FIRM</name>
<dbReference type="InterPro" id="IPR011006">
    <property type="entry name" value="CheY-like_superfamily"/>
</dbReference>
<comment type="catalytic activity">
    <reaction evidence="1">
        <text>ATP + protein L-histidine = ADP + protein N-phospho-L-histidine.</text>
        <dbReference type="EC" id="2.7.13.3"/>
    </reaction>
</comment>
<dbReference type="GO" id="GO:0016020">
    <property type="term" value="C:membrane"/>
    <property type="evidence" value="ECO:0007669"/>
    <property type="project" value="UniProtKB-SubCell"/>
</dbReference>
<protein>
    <recommendedName>
        <fullName evidence="3">histidine kinase</fullName>
        <ecNumber evidence="3">2.7.13.3</ecNumber>
    </recommendedName>
</protein>
<dbReference type="InterPro" id="IPR001789">
    <property type="entry name" value="Sig_transdc_resp-reg_receiver"/>
</dbReference>
<feature type="modified residue" description="4-aspartylphosphate" evidence="8">
    <location>
        <position position="613"/>
    </location>
</feature>
<dbReference type="PANTHER" id="PTHR45339:SF1">
    <property type="entry name" value="HYBRID SIGNAL TRANSDUCTION HISTIDINE KINASE J"/>
    <property type="match status" value="1"/>
</dbReference>
<feature type="coiled-coil region" evidence="9">
    <location>
        <begin position="280"/>
        <end position="307"/>
    </location>
</feature>
<keyword evidence="10" id="KW-0812">Transmembrane</keyword>
<dbReference type="EMBL" id="VTOY01000001">
    <property type="protein sequence ID" value="TYZ24632.1"/>
    <property type="molecule type" value="Genomic_DNA"/>
</dbReference>
<evidence type="ECO:0000313" key="14">
    <source>
        <dbReference type="Proteomes" id="UP000323646"/>
    </source>
</evidence>
<keyword evidence="14" id="KW-1185">Reference proteome</keyword>
<evidence type="ECO:0000256" key="7">
    <source>
        <dbReference type="ARBA" id="ARBA00023012"/>
    </source>
</evidence>
<keyword evidence="7" id="KW-0902">Two-component regulatory system</keyword>
<dbReference type="EC" id="2.7.13.3" evidence="3"/>
<dbReference type="SMART" id="SM00387">
    <property type="entry name" value="HATPase_c"/>
    <property type="match status" value="1"/>
</dbReference>
<dbReference type="SMART" id="SM00388">
    <property type="entry name" value="HisKA"/>
    <property type="match status" value="1"/>
</dbReference>
<feature type="domain" description="Histidine kinase" evidence="11">
    <location>
        <begin position="314"/>
        <end position="537"/>
    </location>
</feature>
<dbReference type="SUPFAM" id="SSF52172">
    <property type="entry name" value="CheY-like"/>
    <property type="match status" value="1"/>
</dbReference>
<feature type="domain" description="Response regulatory" evidence="12">
    <location>
        <begin position="561"/>
        <end position="682"/>
    </location>
</feature>
<sequence>MPITCSKRGLSMALLPVRPIPDNMLPFCAQDGMGGQVKGLLRDYIQKAVGGMKNSTIRLEAVPYPTIHEAMKAMKEGRIDCVFPAEFSAYEAEQQNVFITTPLVDAMIMAVIRPQDSERFSADGKHRCAVVSGNPVMDAQIKDKFPQWELVYFSSVEDCLSAVARGEADCWLVNNYRAGSMHELIDEYQLTSVPANKNIGIAFALRPENVQLYAILERLNQGMSSAEVNDSLTKHTHVGHKVSLRDFVKANLGMVFLLIVLVLAVIMVLLIKSIANVKWTKALNRQLKEQQQELVAAKKQAEVASEAKTSFLFNMSHDIRTPMNAIIGFSNLLQQNLDDKERARDYIHKIQQSNDFLLSLVNNVLEMARIESGKMTVDPVYADMRELMEATCSVFEAQMSGKKITFAYTLKIDHADIMVDKTKVREIFLNILSNACKYTPEGGYVTLEVCELPSEQAEMAVYQTTVTDTGIGMPADFLPHLFDAFTRERNTTASGIMGTGLGMQIVKKLVELLGGTITVESELGKGTTFVVTLPLWLAESKQESKADEETAIDIAAYQGMRILLAEDNELNAEIVITLLGEQGFLLDHASDGVECVAKLEQAEPGYYDFILMDVQMPQMDGYEAARTIRGLADPRKAAIPIIAMTANAFEGDKNRAFEAGMNAHVPKPFDAANLYAAIHEVMPK</sequence>
<dbReference type="InterPro" id="IPR005467">
    <property type="entry name" value="His_kinase_dom"/>
</dbReference>
<dbReference type="Gene3D" id="1.10.287.130">
    <property type="match status" value="1"/>
</dbReference>
<dbReference type="CDD" id="cd00082">
    <property type="entry name" value="HisKA"/>
    <property type="match status" value="1"/>
</dbReference>
<comment type="subcellular location">
    <subcellularLocation>
        <location evidence="2">Membrane</location>
    </subcellularLocation>
</comment>
<organism evidence="13 14">
    <name type="scientific">Selenomonas ruminis</name>
    <dbReference type="NCBI Taxonomy" id="2593411"/>
    <lineage>
        <taxon>Bacteria</taxon>
        <taxon>Bacillati</taxon>
        <taxon>Bacillota</taxon>
        <taxon>Negativicutes</taxon>
        <taxon>Selenomonadales</taxon>
        <taxon>Selenomonadaceae</taxon>
        <taxon>Selenomonas</taxon>
    </lineage>
</organism>
<dbReference type="Proteomes" id="UP000323646">
    <property type="component" value="Unassembled WGS sequence"/>
</dbReference>
<evidence type="ECO:0000256" key="3">
    <source>
        <dbReference type="ARBA" id="ARBA00012438"/>
    </source>
</evidence>